<comment type="caution">
    <text evidence="2">The sequence shown here is derived from an EMBL/GenBank/DDBJ whole genome shotgun (WGS) entry which is preliminary data.</text>
</comment>
<dbReference type="InterPro" id="IPR025714">
    <property type="entry name" value="Methyltranfer_dom"/>
</dbReference>
<gene>
    <name evidence="2" type="ORF">CBR_g654</name>
</gene>
<evidence type="ECO:0000313" key="3">
    <source>
        <dbReference type="Proteomes" id="UP000265515"/>
    </source>
</evidence>
<organism evidence="2 3">
    <name type="scientific">Chara braunii</name>
    <name type="common">Braun's stonewort</name>
    <dbReference type="NCBI Taxonomy" id="69332"/>
    <lineage>
        <taxon>Eukaryota</taxon>
        <taxon>Viridiplantae</taxon>
        <taxon>Streptophyta</taxon>
        <taxon>Charophyceae</taxon>
        <taxon>Charales</taxon>
        <taxon>Characeae</taxon>
        <taxon>Chara</taxon>
    </lineage>
</organism>
<proteinExistence type="predicted"/>
<dbReference type="OrthoDB" id="10006218at2759"/>
<dbReference type="Gramene" id="GBG67524">
    <property type="protein sequence ID" value="GBG67524"/>
    <property type="gene ID" value="CBR_g654"/>
</dbReference>
<dbReference type="EMBL" id="BFEA01000088">
    <property type="protein sequence ID" value="GBG67524.1"/>
    <property type="molecule type" value="Genomic_DNA"/>
</dbReference>
<keyword evidence="3" id="KW-1185">Reference proteome</keyword>
<protein>
    <recommendedName>
        <fullName evidence="1">Methyltransferase domain-containing protein</fullName>
    </recommendedName>
</protein>
<reference evidence="2 3" key="1">
    <citation type="journal article" date="2018" name="Cell">
        <title>The Chara Genome: Secondary Complexity and Implications for Plant Terrestrialization.</title>
        <authorList>
            <person name="Nishiyama T."/>
            <person name="Sakayama H."/>
            <person name="Vries J.D."/>
            <person name="Buschmann H."/>
            <person name="Saint-Marcoux D."/>
            <person name="Ullrich K.K."/>
            <person name="Haas F.B."/>
            <person name="Vanderstraeten L."/>
            <person name="Becker D."/>
            <person name="Lang D."/>
            <person name="Vosolsobe S."/>
            <person name="Rombauts S."/>
            <person name="Wilhelmsson P.K.I."/>
            <person name="Janitza P."/>
            <person name="Kern R."/>
            <person name="Heyl A."/>
            <person name="Rumpler F."/>
            <person name="Villalobos L.I.A.C."/>
            <person name="Clay J.M."/>
            <person name="Skokan R."/>
            <person name="Toyoda A."/>
            <person name="Suzuki Y."/>
            <person name="Kagoshima H."/>
            <person name="Schijlen E."/>
            <person name="Tajeshwar N."/>
            <person name="Catarino B."/>
            <person name="Hetherington A.J."/>
            <person name="Saltykova A."/>
            <person name="Bonnot C."/>
            <person name="Breuninger H."/>
            <person name="Symeonidi A."/>
            <person name="Radhakrishnan G.V."/>
            <person name="Van Nieuwerburgh F."/>
            <person name="Deforce D."/>
            <person name="Chang C."/>
            <person name="Karol K.G."/>
            <person name="Hedrich R."/>
            <person name="Ulvskov P."/>
            <person name="Glockner G."/>
            <person name="Delwiche C.F."/>
            <person name="Petrasek J."/>
            <person name="Van de Peer Y."/>
            <person name="Friml J."/>
            <person name="Beilby M."/>
            <person name="Dolan L."/>
            <person name="Kohara Y."/>
            <person name="Sugano S."/>
            <person name="Fujiyama A."/>
            <person name="Delaux P.-M."/>
            <person name="Quint M."/>
            <person name="TheiBen G."/>
            <person name="Hagemann M."/>
            <person name="Harholt J."/>
            <person name="Dunand C."/>
            <person name="Zachgo S."/>
            <person name="Langdale J."/>
            <person name="Maumus F."/>
            <person name="Straeten D.V.D."/>
            <person name="Gould S.B."/>
            <person name="Rensing S.A."/>
        </authorList>
    </citation>
    <scope>NUCLEOTIDE SEQUENCE [LARGE SCALE GENOMIC DNA]</scope>
    <source>
        <strain evidence="2 3">S276</strain>
    </source>
</reference>
<feature type="domain" description="Methyltransferase" evidence="1">
    <location>
        <begin position="157"/>
        <end position="228"/>
    </location>
</feature>
<feature type="domain" description="Methyltransferase" evidence="1">
    <location>
        <begin position="261"/>
        <end position="391"/>
    </location>
</feature>
<evidence type="ECO:0000259" key="1">
    <source>
        <dbReference type="Pfam" id="PF13383"/>
    </source>
</evidence>
<dbReference type="Proteomes" id="UP000265515">
    <property type="component" value="Unassembled WGS sequence"/>
</dbReference>
<evidence type="ECO:0000313" key="2">
    <source>
        <dbReference type="EMBL" id="GBG67524.1"/>
    </source>
</evidence>
<dbReference type="Pfam" id="PF13383">
    <property type="entry name" value="Methyltransf_22"/>
    <property type="match status" value="2"/>
</dbReference>
<name>A0A388KBT6_CHABU</name>
<accession>A0A388KBT6</accession>
<dbReference type="AlphaFoldDB" id="A0A388KBT6"/>
<dbReference type="InterPro" id="IPR026913">
    <property type="entry name" value="METTL24"/>
</dbReference>
<dbReference type="PANTHER" id="PTHR32026">
    <property type="entry name" value="METHYLTRANSFERASE-LIKE PROTEIN 24"/>
    <property type="match status" value="1"/>
</dbReference>
<sequence length="396" mass="45072">MVFSRFRQPGCGPPSKCWRWIGILAVVLFFGQSVWQAFRYGRLVGQKEMGGIYPSGNYQFRYGQLGEHKEPGAVYRAGNNTSPVTPIQNNAIPNNGCDEEHYICLKKGHEFESVLNGHPSAYNREETLEAVARDDVERRGIQARGDPWDAGGKNLPHTLNTWEPFYHCPFEERVGPFGDGGKWMCRVRDYAGPACVAYSFGCNGDVRWERDLVRITGCDVHIYDPTPWVVSTMTYAPRETEEQTKTLAASPRFPYRMPYGVKYHGWGLFESSNELARSVVKRLNPTADGGTLGEIVNKTGGPVPQIVKVDIEGSEWFLNFTADAATWQQVHMFMVEIHLKDVGAGFYKGSLSEWEYVRDWIHQIEGLDFRMYHKEVNVYQGDGSCWEIAFVNMRFF</sequence>
<dbReference type="STRING" id="69332.A0A388KBT6"/>